<evidence type="ECO:0000313" key="7">
    <source>
        <dbReference type="EMBL" id="EEX69974.1"/>
    </source>
</evidence>
<dbReference type="PANTHER" id="PTHR11241">
    <property type="entry name" value="DEOXYURIDINE 5'-TRIPHOSPHATE NUCLEOTIDOHYDROLASE"/>
    <property type="match status" value="1"/>
</dbReference>
<dbReference type="eggNOG" id="COG0756">
    <property type="taxonomic scope" value="Bacteria"/>
</dbReference>
<organism evidence="7 8">
    <name type="scientific">Mitsuokella multacida DSM 20544</name>
    <dbReference type="NCBI Taxonomy" id="500635"/>
    <lineage>
        <taxon>Bacteria</taxon>
        <taxon>Bacillati</taxon>
        <taxon>Bacillota</taxon>
        <taxon>Negativicutes</taxon>
        <taxon>Selenomonadales</taxon>
        <taxon>Selenomonadaceae</taxon>
        <taxon>Mitsuokella</taxon>
    </lineage>
</organism>
<dbReference type="InterPro" id="IPR008181">
    <property type="entry name" value="dUTPase"/>
</dbReference>
<gene>
    <name evidence="7" type="primary">dut</name>
    <name evidence="7" type="ORF">MITSMUL_03105</name>
</gene>
<reference evidence="7" key="1">
    <citation type="submission" date="2009-09" db="EMBL/GenBank/DDBJ databases">
        <authorList>
            <person name="Weinstock G."/>
            <person name="Sodergren E."/>
            <person name="Clifton S."/>
            <person name="Fulton L."/>
            <person name="Fulton B."/>
            <person name="Courtney L."/>
            <person name="Fronick C."/>
            <person name="Harrison M."/>
            <person name="Strong C."/>
            <person name="Farmer C."/>
            <person name="Delahaunty K."/>
            <person name="Markovic C."/>
            <person name="Hall O."/>
            <person name="Minx P."/>
            <person name="Tomlinson C."/>
            <person name="Mitreva M."/>
            <person name="Nelson J."/>
            <person name="Hou S."/>
            <person name="Wollam A."/>
            <person name="Pepin K.H."/>
            <person name="Johnson M."/>
            <person name="Bhonagiri V."/>
            <person name="Nash W.E."/>
            <person name="Warren W."/>
            <person name="Chinwalla A."/>
            <person name="Mardis E.R."/>
            <person name="Wilson R.K."/>
        </authorList>
    </citation>
    <scope>NUCLEOTIDE SEQUENCE [LARGE SCALE GENOMIC DNA]</scope>
    <source>
        <strain evidence="7">DSM 20544</strain>
    </source>
</reference>
<dbReference type="EC" id="3.6.1.23" evidence="2"/>
<dbReference type="InterPro" id="IPR033704">
    <property type="entry name" value="dUTPase_trimeric"/>
</dbReference>
<dbReference type="HOGENOM" id="CLU_796492_0_0_9"/>
<keyword evidence="4" id="KW-0546">Nucleotide metabolism</keyword>
<evidence type="ECO:0000256" key="4">
    <source>
        <dbReference type="ARBA" id="ARBA00023080"/>
    </source>
</evidence>
<evidence type="ECO:0000256" key="2">
    <source>
        <dbReference type="ARBA" id="ARBA00012379"/>
    </source>
</evidence>
<proteinExistence type="inferred from homology"/>
<evidence type="ECO:0000313" key="8">
    <source>
        <dbReference type="Proteomes" id="UP000003671"/>
    </source>
</evidence>
<dbReference type="STRING" id="500635.MITSMUL_03105"/>
<evidence type="ECO:0000256" key="5">
    <source>
        <dbReference type="ARBA" id="ARBA00047686"/>
    </source>
</evidence>
<keyword evidence="8" id="KW-1185">Reference proteome</keyword>
<dbReference type="GO" id="GO:0046081">
    <property type="term" value="P:dUTP catabolic process"/>
    <property type="evidence" value="ECO:0007669"/>
    <property type="project" value="InterPro"/>
</dbReference>
<comment type="caution">
    <text evidence="7">The sequence shown here is derived from an EMBL/GenBank/DDBJ whole genome shotgun (WGS) entry which is preliminary data.</text>
</comment>
<dbReference type="GO" id="GO:0004170">
    <property type="term" value="F:dUTP diphosphatase activity"/>
    <property type="evidence" value="ECO:0007669"/>
    <property type="project" value="UniProtKB-EC"/>
</dbReference>
<comment type="catalytic activity">
    <reaction evidence="5">
        <text>dUTP + H2O = dUMP + diphosphate + H(+)</text>
        <dbReference type="Rhea" id="RHEA:10248"/>
        <dbReference type="ChEBI" id="CHEBI:15377"/>
        <dbReference type="ChEBI" id="CHEBI:15378"/>
        <dbReference type="ChEBI" id="CHEBI:33019"/>
        <dbReference type="ChEBI" id="CHEBI:61555"/>
        <dbReference type="ChEBI" id="CHEBI:246422"/>
        <dbReference type="EC" id="3.6.1.23"/>
    </reaction>
</comment>
<evidence type="ECO:0000256" key="3">
    <source>
        <dbReference type="ARBA" id="ARBA00022801"/>
    </source>
</evidence>
<dbReference type="RefSeq" id="WP_005838955.1">
    <property type="nucleotide sequence ID" value="NZ_GG697141.2"/>
</dbReference>
<comment type="similarity">
    <text evidence="1">Belongs to the dUTPase family.</text>
</comment>
<dbReference type="GO" id="GO:0006226">
    <property type="term" value="P:dUMP biosynthetic process"/>
    <property type="evidence" value="ECO:0007669"/>
    <property type="project" value="InterPro"/>
</dbReference>
<sequence>MNIKDHLEGNKYGKLTVIERDKNKGGSHWICKCDCGNITSVVGTDLKLGKTKSCGCLGREIHREKSTKHGFSKTKLYRIWKGMKSRCYSKGHNSYKYYGGKGIKVCKQWEHDFVAFRTWSLNNGYKEGLSIDRIDSNKDYGPDNCRWVTPLVQSNNTSRNHIITYHGESKTMAEWADEVGIKYSTLRGRINTSKWPIEKALFAPLQRQEEAVIKVKYRDSLCQLEQNGSWIDLRASQDYSYKKGDFIMIDLGVCIKLPERHEAHLLPRSSTFKRYGLIMTNSMGIIDSAYSGNDDWWAMPCLAVRDGEIHKGDRVAQFRIAKEQPVMYAESVDHLDDVSRGGFGSTGR</sequence>
<dbReference type="PANTHER" id="PTHR11241:SF0">
    <property type="entry name" value="DEOXYURIDINE 5'-TRIPHOSPHATE NUCLEOTIDOHYDROLASE"/>
    <property type="match status" value="1"/>
</dbReference>
<dbReference type="GO" id="GO:0000287">
    <property type="term" value="F:magnesium ion binding"/>
    <property type="evidence" value="ECO:0007669"/>
    <property type="project" value="InterPro"/>
</dbReference>
<evidence type="ECO:0000259" key="6">
    <source>
        <dbReference type="Pfam" id="PF00692"/>
    </source>
</evidence>
<dbReference type="SUPFAM" id="SSF51283">
    <property type="entry name" value="dUTPase-like"/>
    <property type="match status" value="1"/>
</dbReference>
<dbReference type="PATRIC" id="fig|500635.8.peg.89"/>
<dbReference type="AlphaFoldDB" id="C9KJA8"/>
<dbReference type="InterPro" id="IPR036157">
    <property type="entry name" value="dUTPase-like_sf"/>
</dbReference>
<feature type="domain" description="dUTPase-like" evidence="6">
    <location>
        <begin position="232"/>
        <end position="347"/>
    </location>
</feature>
<dbReference type="Proteomes" id="UP000003671">
    <property type="component" value="Unassembled WGS sequence"/>
</dbReference>
<dbReference type="CDD" id="cd07557">
    <property type="entry name" value="trimeric_dUTPase"/>
    <property type="match status" value="1"/>
</dbReference>
<evidence type="ECO:0000256" key="1">
    <source>
        <dbReference type="ARBA" id="ARBA00006581"/>
    </source>
</evidence>
<dbReference type="InterPro" id="IPR029054">
    <property type="entry name" value="dUTPase-like"/>
</dbReference>
<name>C9KJA8_9FIRM</name>
<dbReference type="EMBL" id="ABWK02000001">
    <property type="protein sequence ID" value="EEX69974.1"/>
    <property type="molecule type" value="Genomic_DNA"/>
</dbReference>
<dbReference type="GeneID" id="93482651"/>
<protein>
    <recommendedName>
        <fullName evidence="2">dUTP diphosphatase</fullName>
        <ecNumber evidence="2">3.6.1.23</ecNumber>
    </recommendedName>
</protein>
<accession>C9KJA8</accession>
<dbReference type="Gene3D" id="2.70.40.10">
    <property type="match status" value="1"/>
</dbReference>
<keyword evidence="3 7" id="KW-0378">Hydrolase</keyword>
<dbReference type="Pfam" id="PF00692">
    <property type="entry name" value="dUTPase"/>
    <property type="match status" value="1"/>
</dbReference>